<dbReference type="InterPro" id="IPR043427">
    <property type="entry name" value="YscJ/FliF"/>
</dbReference>
<dbReference type="PIRSF" id="PIRSF004862">
    <property type="entry name" value="FliF"/>
    <property type="match status" value="1"/>
</dbReference>
<dbReference type="Pfam" id="PF08345">
    <property type="entry name" value="YscJ_FliF_C"/>
    <property type="match status" value="1"/>
</dbReference>
<dbReference type="PRINTS" id="PR01009">
    <property type="entry name" value="FLGMRINGFLIF"/>
</dbReference>
<evidence type="ECO:0000259" key="13">
    <source>
        <dbReference type="Pfam" id="PF01514"/>
    </source>
</evidence>
<evidence type="ECO:0000256" key="1">
    <source>
        <dbReference type="ARBA" id="ARBA00004117"/>
    </source>
</evidence>
<comment type="function">
    <text evidence="9">The M ring may be actively involved in energy transduction.</text>
</comment>
<comment type="similarity">
    <text evidence="3 9">Belongs to the FliF family.</text>
</comment>
<comment type="subcellular location">
    <subcellularLocation>
        <location evidence="1 9">Bacterial flagellum basal body</location>
    </subcellularLocation>
    <subcellularLocation>
        <location evidence="2">Cell membrane</location>
        <topology evidence="2">Multi-pass membrane protein</topology>
    </subcellularLocation>
</comment>
<protein>
    <recommendedName>
        <fullName evidence="9">Flagellar M-ring protein</fullName>
    </recommendedName>
</protein>
<dbReference type="EMBL" id="JBCHKQ010000004">
    <property type="protein sequence ID" value="MEM5948664.1"/>
    <property type="molecule type" value="Genomic_DNA"/>
</dbReference>
<accession>A0ABU9UDC4</accession>
<dbReference type="Gene3D" id="3.30.300.30">
    <property type="match status" value="1"/>
</dbReference>
<evidence type="ECO:0000313" key="15">
    <source>
        <dbReference type="EMBL" id="MEM5948664.1"/>
    </source>
</evidence>
<keyword evidence="16" id="KW-1185">Reference proteome</keyword>
<dbReference type="Pfam" id="PF01514">
    <property type="entry name" value="YscJ_FliF"/>
    <property type="match status" value="1"/>
</dbReference>
<feature type="domain" description="Flagellar M-ring C-terminal" evidence="14">
    <location>
        <begin position="260"/>
        <end position="451"/>
    </location>
</feature>
<evidence type="ECO:0000256" key="3">
    <source>
        <dbReference type="ARBA" id="ARBA00007971"/>
    </source>
</evidence>
<keyword evidence="15" id="KW-0966">Cell projection</keyword>
<evidence type="ECO:0000256" key="7">
    <source>
        <dbReference type="ARBA" id="ARBA00023136"/>
    </source>
</evidence>
<evidence type="ECO:0000256" key="2">
    <source>
        <dbReference type="ARBA" id="ARBA00004651"/>
    </source>
</evidence>
<feature type="transmembrane region" description="Helical" evidence="12">
    <location>
        <begin position="21"/>
        <end position="44"/>
    </location>
</feature>
<feature type="transmembrane region" description="Helical" evidence="12">
    <location>
        <begin position="473"/>
        <end position="495"/>
    </location>
</feature>
<evidence type="ECO:0000256" key="8">
    <source>
        <dbReference type="ARBA" id="ARBA00023143"/>
    </source>
</evidence>
<feature type="domain" description="Flagellar M-ring N-terminal" evidence="13">
    <location>
        <begin position="47"/>
        <end position="224"/>
    </location>
</feature>
<evidence type="ECO:0000313" key="16">
    <source>
        <dbReference type="Proteomes" id="UP001466331"/>
    </source>
</evidence>
<comment type="caution">
    <text evidence="15">The sequence shown here is derived from an EMBL/GenBank/DDBJ whole genome shotgun (WGS) entry which is preliminary data.</text>
</comment>
<keyword evidence="7 12" id="KW-0472">Membrane</keyword>
<evidence type="ECO:0000256" key="4">
    <source>
        <dbReference type="ARBA" id="ARBA00022475"/>
    </source>
</evidence>
<evidence type="ECO:0000256" key="5">
    <source>
        <dbReference type="ARBA" id="ARBA00022692"/>
    </source>
</evidence>
<dbReference type="PANTHER" id="PTHR30046">
    <property type="entry name" value="FLAGELLAR M-RING PROTEIN"/>
    <property type="match status" value="1"/>
</dbReference>
<keyword evidence="15" id="KW-0282">Flagellum</keyword>
<evidence type="ECO:0000256" key="11">
    <source>
        <dbReference type="SAM" id="MobiDB-lite"/>
    </source>
</evidence>
<evidence type="ECO:0000256" key="9">
    <source>
        <dbReference type="PIRNR" id="PIRNR004862"/>
    </source>
</evidence>
<dbReference type="NCBIfam" id="TIGR00206">
    <property type="entry name" value="fliF"/>
    <property type="match status" value="1"/>
</dbReference>
<dbReference type="InterPro" id="IPR006182">
    <property type="entry name" value="FliF_N_dom"/>
</dbReference>
<keyword evidence="6 12" id="KW-1133">Transmembrane helix</keyword>
<keyword evidence="15" id="KW-0969">Cilium</keyword>
<keyword evidence="5 12" id="KW-0812">Transmembrane</keyword>
<evidence type="ECO:0000259" key="14">
    <source>
        <dbReference type="Pfam" id="PF08345"/>
    </source>
</evidence>
<evidence type="ECO:0000256" key="12">
    <source>
        <dbReference type="SAM" id="Phobius"/>
    </source>
</evidence>
<dbReference type="InterPro" id="IPR000067">
    <property type="entry name" value="FlgMring_FliF"/>
</dbReference>
<evidence type="ECO:0000256" key="6">
    <source>
        <dbReference type="ARBA" id="ARBA00022989"/>
    </source>
</evidence>
<feature type="region of interest" description="Disordered" evidence="11">
    <location>
        <begin position="323"/>
        <end position="344"/>
    </location>
</feature>
<evidence type="ECO:0000256" key="10">
    <source>
        <dbReference type="SAM" id="Coils"/>
    </source>
</evidence>
<keyword evidence="8 9" id="KW-0975">Bacterial flagellum</keyword>
<dbReference type="PANTHER" id="PTHR30046:SF0">
    <property type="entry name" value="FLAGELLAR M-RING PROTEIN"/>
    <property type="match status" value="1"/>
</dbReference>
<sequence length="569" mass="65294">MNEWLQKMFQRVKDAWTKWTIVQKIIFFSIVGVVVAGFIFLASFSAAPSMVPLLNKVITDQQALDDITARLEAENVKYQVTADNRILVSDEKTAKKMRAILVREDLIPSGTDPWQLFDIERWTITDFERNVNLRRAITKSIEQHLEALDDIDKASVTLVMPEKALFEQDQEPTTASIIITPKPGSDIVSNRKKIEGIVKLVEFAVEGLKEENITITDQRGVVLNDFAGMENFDRLELAKRQIKTKEELESQYKKKILSALRNIFREDRVEIVNLDIELDMSQVEISTEEHFPITMKPDNPKTPYDESEVVPSITLSKETQDEKFEGTGFNPEGPPGQEGQTPPAYKDLEGLVGKYSKNSVIQNEVVNTKNITEKKDPWNINRISVAVAIDGIWKWEYNDKGEVILNPDGSIKRTYIPVPDEDLKKANELVMTAIGYKKERGDSVSVQHIQFDRTFEFAKEDAEFRARQQRERAILISLLAVAGLLLLFIVIRLILREAERRRRLKEEELARQHQAMREAALRSAEEEAAQVEMSVEERAKMELQEQAINMAREHPEEVAQLIRTWLMEE</sequence>
<dbReference type="RefSeq" id="WP_420070115.1">
    <property type="nucleotide sequence ID" value="NZ_JBCHKQ010000004.1"/>
</dbReference>
<dbReference type="InterPro" id="IPR013556">
    <property type="entry name" value="Flag_M-ring_C"/>
</dbReference>
<name>A0ABU9UDC4_9SPIR</name>
<gene>
    <name evidence="15" type="primary">fliF</name>
    <name evidence="15" type="ORF">WKV44_08925</name>
</gene>
<proteinExistence type="inferred from homology"/>
<dbReference type="Proteomes" id="UP001466331">
    <property type="component" value="Unassembled WGS sequence"/>
</dbReference>
<keyword evidence="4" id="KW-1003">Cell membrane</keyword>
<organism evidence="15 16">
    <name type="scientific">Rarispira pelagica</name>
    <dbReference type="NCBI Taxonomy" id="3141764"/>
    <lineage>
        <taxon>Bacteria</taxon>
        <taxon>Pseudomonadati</taxon>
        <taxon>Spirochaetota</taxon>
        <taxon>Spirochaetia</taxon>
        <taxon>Winmispirales</taxon>
        <taxon>Winmispiraceae</taxon>
        <taxon>Rarispira</taxon>
    </lineage>
</organism>
<keyword evidence="10" id="KW-0175">Coiled coil</keyword>
<dbReference type="InterPro" id="IPR045851">
    <property type="entry name" value="AMP-bd_C_sf"/>
</dbReference>
<reference evidence="15 16" key="1">
    <citation type="submission" date="2024-03" db="EMBL/GenBank/DDBJ databases">
        <title>Ignisphaera cupida sp. nov., a hyperthermophilic hydrolytic archaeon from a hot spring of Kamchatka, and proposal of Ignisphaeraceae fam. nov.</title>
        <authorList>
            <person name="Podosokorskaya O.A."/>
            <person name="Elcheninov A.G."/>
            <person name="Maltseva A.I."/>
            <person name="Zayulina K.S."/>
            <person name="Novikov A."/>
            <person name="Merkel A.Y."/>
        </authorList>
    </citation>
    <scope>NUCLEOTIDE SEQUENCE [LARGE SCALE GENOMIC DNA]</scope>
    <source>
        <strain evidence="15 16">38H-sp</strain>
    </source>
</reference>
<feature type="coiled-coil region" evidence="10">
    <location>
        <begin position="495"/>
        <end position="546"/>
    </location>
</feature>